<reference evidence="6 7" key="1">
    <citation type="submission" date="2016-01" db="EMBL/GenBank/DDBJ databases">
        <title>Whole genome sequence and analysis of Micromonospora rosaria DSM 803, which can produce antibacterial substance rosamicin.</title>
        <authorList>
            <person name="Yang H."/>
            <person name="He X."/>
            <person name="Zhu D."/>
        </authorList>
    </citation>
    <scope>NUCLEOTIDE SEQUENCE [LARGE SCALE GENOMIC DNA]</scope>
    <source>
        <strain evidence="6 7">DSM 803</strain>
    </source>
</reference>
<evidence type="ECO:0000256" key="4">
    <source>
        <dbReference type="ARBA" id="ARBA00023033"/>
    </source>
</evidence>
<proteinExistence type="predicted"/>
<comment type="caution">
    <text evidence="6">The sequence shown here is derived from an EMBL/GenBank/DDBJ whole genome shotgun (WGS) entry which is preliminary data.</text>
</comment>
<sequence length="344" mass="37121">MTTELTPPRVAGRHRHPALARLCGADLLTLGLELPLDNDWHRLATHTRLPSDGPPGVPDMSRHAEYARLADTSGFAALWLRDVPLYDPQFGDAGQVFDPFPYLGYLAGVTRRVVLGTAAIALPLRHPLHVAKMAATIDRLSGGRLLLGVATGDRPVEFPTFGVDVDTRAERLRDGVRAMRQAWRSGTEAGPGQVRLLPTPTYDDAVPLAIAGRGGQDLAWIAEHLDAYVTYHRAPEQMRPVVGQWREATTAPHDKPLFTTMVIDLDENPGAPTRPIRFGAHLGRHALVGYLRGLADAGVTHVALNLRPSRRPVDEVIQELAAEVLPHFPTPPGDHGAGSAGAGG</sequence>
<evidence type="ECO:0000256" key="1">
    <source>
        <dbReference type="ARBA" id="ARBA00022630"/>
    </source>
</evidence>
<organism evidence="6 7">
    <name type="scientific">Micromonospora rosaria</name>
    <dbReference type="NCBI Taxonomy" id="47874"/>
    <lineage>
        <taxon>Bacteria</taxon>
        <taxon>Bacillati</taxon>
        <taxon>Actinomycetota</taxon>
        <taxon>Actinomycetes</taxon>
        <taxon>Micromonosporales</taxon>
        <taxon>Micromonosporaceae</taxon>
        <taxon>Micromonospora</taxon>
    </lineage>
</organism>
<dbReference type="PANTHER" id="PTHR30011:SF16">
    <property type="entry name" value="C2H2 FINGER DOMAIN TRANSCRIPTION FACTOR (EUROFUNG)-RELATED"/>
    <property type="match status" value="1"/>
</dbReference>
<evidence type="ECO:0000259" key="5">
    <source>
        <dbReference type="Pfam" id="PF00296"/>
    </source>
</evidence>
<evidence type="ECO:0000256" key="2">
    <source>
        <dbReference type="ARBA" id="ARBA00022643"/>
    </source>
</evidence>
<name>A0A136PIU3_9ACTN</name>
<keyword evidence="4" id="KW-0503">Monooxygenase</keyword>
<evidence type="ECO:0000313" key="6">
    <source>
        <dbReference type="EMBL" id="KXK58336.1"/>
    </source>
</evidence>
<evidence type="ECO:0000256" key="3">
    <source>
        <dbReference type="ARBA" id="ARBA00023002"/>
    </source>
</evidence>
<protein>
    <recommendedName>
        <fullName evidence="5">Luciferase-like domain-containing protein</fullName>
    </recommendedName>
</protein>
<evidence type="ECO:0000313" key="7">
    <source>
        <dbReference type="Proteomes" id="UP000070620"/>
    </source>
</evidence>
<keyword evidence="3" id="KW-0560">Oxidoreductase</keyword>
<dbReference type="Gene3D" id="3.20.20.30">
    <property type="entry name" value="Luciferase-like domain"/>
    <property type="match status" value="1"/>
</dbReference>
<keyword evidence="7" id="KW-1185">Reference proteome</keyword>
<dbReference type="InterPro" id="IPR011251">
    <property type="entry name" value="Luciferase-like_dom"/>
</dbReference>
<dbReference type="GO" id="GO:0004497">
    <property type="term" value="F:monooxygenase activity"/>
    <property type="evidence" value="ECO:0007669"/>
    <property type="project" value="UniProtKB-KW"/>
</dbReference>
<dbReference type="InterPro" id="IPR051260">
    <property type="entry name" value="Diverse_substr_monoxygenases"/>
</dbReference>
<feature type="domain" description="Luciferase-like" evidence="5">
    <location>
        <begin position="47"/>
        <end position="253"/>
    </location>
</feature>
<dbReference type="NCBIfam" id="TIGR03571">
    <property type="entry name" value="lucif_BA3436"/>
    <property type="match status" value="1"/>
</dbReference>
<dbReference type="AlphaFoldDB" id="A0A136PIU3"/>
<dbReference type="RefSeq" id="WP_067373693.1">
    <property type="nucleotide sequence ID" value="NZ_JBIUBN010000010.1"/>
</dbReference>
<dbReference type="Proteomes" id="UP000070620">
    <property type="component" value="Unassembled WGS sequence"/>
</dbReference>
<dbReference type="EMBL" id="LRQV01000207">
    <property type="protein sequence ID" value="KXK58336.1"/>
    <property type="molecule type" value="Genomic_DNA"/>
</dbReference>
<dbReference type="InterPro" id="IPR036661">
    <property type="entry name" value="Luciferase-like_sf"/>
</dbReference>
<dbReference type="InterPro" id="IPR020020">
    <property type="entry name" value="Luciferase-type_oxidoreductase"/>
</dbReference>
<dbReference type="Pfam" id="PF00296">
    <property type="entry name" value="Bac_luciferase"/>
    <property type="match status" value="1"/>
</dbReference>
<keyword evidence="1" id="KW-0285">Flavoprotein</keyword>
<accession>A0A136PIU3</accession>
<dbReference type="PANTHER" id="PTHR30011">
    <property type="entry name" value="ALKANESULFONATE MONOOXYGENASE-RELATED"/>
    <property type="match status" value="1"/>
</dbReference>
<dbReference type="SUPFAM" id="SSF51679">
    <property type="entry name" value="Bacterial luciferase-like"/>
    <property type="match status" value="1"/>
</dbReference>
<keyword evidence="2" id="KW-0288">FMN</keyword>
<dbReference type="OrthoDB" id="7903015at2"/>
<gene>
    <name evidence="6" type="ORF">AWW66_30355</name>
</gene>
<dbReference type="GO" id="GO:0016705">
    <property type="term" value="F:oxidoreductase activity, acting on paired donors, with incorporation or reduction of molecular oxygen"/>
    <property type="evidence" value="ECO:0007669"/>
    <property type="project" value="InterPro"/>
</dbReference>